<dbReference type="STRING" id="133412.A0A1R1YGA6"/>
<dbReference type="AlphaFoldDB" id="A0A1R1YGA6"/>
<name>A0A1R1YGA6_9FUNG</name>
<dbReference type="PANTHER" id="PTHR35617:SF3">
    <property type="entry name" value="CORE-BINDING (CB) DOMAIN-CONTAINING PROTEIN"/>
    <property type="match status" value="1"/>
</dbReference>
<feature type="region of interest" description="Disordered" evidence="1">
    <location>
        <begin position="409"/>
        <end position="429"/>
    </location>
</feature>
<accession>A0A1R1YGA6</accession>
<gene>
    <name evidence="2" type="ORF">AYI70_g579</name>
</gene>
<dbReference type="PANTHER" id="PTHR35617">
    <property type="entry name" value="PHAGE_INTEGRASE DOMAIN-CONTAINING PROTEIN"/>
    <property type="match status" value="1"/>
</dbReference>
<comment type="caution">
    <text evidence="2">The sequence shown here is derived from an EMBL/GenBank/DDBJ whole genome shotgun (WGS) entry which is preliminary data.</text>
</comment>
<sequence>MFFIPGIILNAGLTIWTARFGSVRFKQEQESVNIFQLVPEHQHTGKESSGLQMIQFQHHLQMPTLESDIPGGSEGLQRTTENKLVTPMWKSAIWFPDLNPLYVAQPLILQAKTVIRDPKSGKSSLSENKHWSLMSWKISGVSSKRKVSELMPLILSFPTNDVSAVDPGTVLSSSAFYTGESQTRYLRQFLRLKSSTTWRKFTLWISSNVGSIKTYKSAILQLSDNPVELAAHPMFSEFIKSLDENSIKSFIRPVMDISPVIKLLREWGQNSTLTVKQITAKLCWLLPVTGFLRASDIHRIDDQRSHIDQGVLNLVIVAPKEKRGGRPIEKPCQINPHTDKILCPVNAYMVYKEKIAVNLCPTPHANNSNWVVNRLIRYVNDTSKPLSVDSITRYIHTISDLIRRDPEAPIPKGRAIAPKEKRGGRPIEKPCQINPHTDKILCPVNAYMVYKEKIAVNLCPTPHANNSNWVVNRLIRYVNDTSKPLSVDSITRYIHTISDLIRRDPEAPIPKGRAIGATLAANAGVSSDDIVSHAFWSNYTIFDTYYRLSRNSSNNLTESILNLE</sequence>
<proteinExistence type="predicted"/>
<protein>
    <submittedName>
        <fullName evidence="2">Uncharacterized protein</fullName>
    </submittedName>
</protein>
<feature type="compositionally biased region" description="Basic and acidic residues" evidence="1">
    <location>
        <begin position="417"/>
        <end position="428"/>
    </location>
</feature>
<dbReference type="OrthoDB" id="2400069at2759"/>
<keyword evidence="3" id="KW-1185">Reference proteome</keyword>
<reference evidence="2 3" key="1">
    <citation type="submission" date="2017-01" db="EMBL/GenBank/DDBJ databases">
        <authorList>
            <person name="Mah S.A."/>
            <person name="Swanson W.J."/>
            <person name="Moy G.W."/>
            <person name="Vacquier V.D."/>
        </authorList>
    </citation>
    <scope>NUCLEOTIDE SEQUENCE [LARGE SCALE GENOMIC DNA]</scope>
    <source>
        <strain evidence="2 3">GSMNP</strain>
    </source>
</reference>
<organism evidence="2 3">
    <name type="scientific">Smittium culicis</name>
    <dbReference type="NCBI Taxonomy" id="133412"/>
    <lineage>
        <taxon>Eukaryota</taxon>
        <taxon>Fungi</taxon>
        <taxon>Fungi incertae sedis</taxon>
        <taxon>Zoopagomycota</taxon>
        <taxon>Kickxellomycotina</taxon>
        <taxon>Harpellomycetes</taxon>
        <taxon>Harpellales</taxon>
        <taxon>Legeriomycetaceae</taxon>
        <taxon>Smittium</taxon>
    </lineage>
</organism>
<dbReference type="EMBL" id="LSSN01000094">
    <property type="protein sequence ID" value="OMJ25904.1"/>
    <property type="molecule type" value="Genomic_DNA"/>
</dbReference>
<evidence type="ECO:0000313" key="2">
    <source>
        <dbReference type="EMBL" id="OMJ25904.1"/>
    </source>
</evidence>
<evidence type="ECO:0000313" key="3">
    <source>
        <dbReference type="Proteomes" id="UP000187283"/>
    </source>
</evidence>
<evidence type="ECO:0000256" key="1">
    <source>
        <dbReference type="SAM" id="MobiDB-lite"/>
    </source>
</evidence>
<dbReference type="Proteomes" id="UP000187283">
    <property type="component" value="Unassembled WGS sequence"/>
</dbReference>